<proteinExistence type="predicted"/>
<dbReference type="EMBL" id="CP069044">
    <property type="protein sequence ID" value="QRD07402.1"/>
    <property type="molecule type" value="Genomic_DNA"/>
</dbReference>
<keyword evidence="2" id="KW-1185">Reference proteome</keyword>
<reference evidence="2" key="1">
    <citation type="journal article" date="2021" name="BMC Genomics">
        <title>Chromosome-level genome assembly and manually-curated proteome of model necrotroph Parastagonospora nodorum Sn15 reveals a genome-wide trove of candidate effector homologs, and redundancy of virulence-related functions within an accessory chromosome.</title>
        <authorList>
            <person name="Bertazzoni S."/>
            <person name="Jones D.A.B."/>
            <person name="Phan H.T."/>
            <person name="Tan K.-C."/>
            <person name="Hane J.K."/>
        </authorList>
    </citation>
    <scope>NUCLEOTIDE SEQUENCE [LARGE SCALE GENOMIC DNA]</scope>
    <source>
        <strain evidence="2">SN15 / ATCC MYA-4574 / FGSC 10173)</strain>
    </source>
</reference>
<gene>
    <name evidence="1" type="ORF">JI435_132040</name>
</gene>
<protein>
    <submittedName>
        <fullName evidence="1">Uncharacterized protein</fullName>
    </submittedName>
</protein>
<dbReference type="AlphaFoldDB" id="A0A7U2ICL4"/>
<accession>A0A7U2ICL4</accession>
<evidence type="ECO:0000313" key="1">
    <source>
        <dbReference type="EMBL" id="QRD07402.1"/>
    </source>
</evidence>
<dbReference type="OrthoDB" id="3684889at2759"/>
<organism evidence="1 2">
    <name type="scientific">Phaeosphaeria nodorum (strain SN15 / ATCC MYA-4574 / FGSC 10173)</name>
    <name type="common">Glume blotch fungus</name>
    <name type="synonym">Parastagonospora nodorum</name>
    <dbReference type="NCBI Taxonomy" id="321614"/>
    <lineage>
        <taxon>Eukaryota</taxon>
        <taxon>Fungi</taxon>
        <taxon>Dikarya</taxon>
        <taxon>Ascomycota</taxon>
        <taxon>Pezizomycotina</taxon>
        <taxon>Dothideomycetes</taxon>
        <taxon>Pleosporomycetidae</taxon>
        <taxon>Pleosporales</taxon>
        <taxon>Pleosporineae</taxon>
        <taxon>Phaeosphaeriaceae</taxon>
        <taxon>Parastagonospora</taxon>
    </lineage>
</organism>
<evidence type="ECO:0000313" key="2">
    <source>
        <dbReference type="Proteomes" id="UP000663193"/>
    </source>
</evidence>
<dbReference type="VEuPathDB" id="FungiDB:JI435_132040"/>
<name>A0A7U2ICL4_PHANO</name>
<dbReference type="Proteomes" id="UP000663193">
    <property type="component" value="Chromosome 22"/>
</dbReference>
<sequence>MAGTQLDATSLNERKLPIMELVQSSFSSEPAPTKGFNRDYFQRYGFHRLPAWYNSQSTSTIRKIGCLKNILRRLAHQYIGHPGTVSTAERQRLRSGLSRLDTAVNAHIVTHVIAPRCLTVCLAMQQYLPRELRDMIYKFVLDASEPNVITTKCHRDPDMSSQMTTELMQQACLKEYGHLFDPEFADSTTRKEMATSWYRCTTFRVNGLEGIRDLLQTNCWGVGRDRNTKSPVNHIVVGLRIFRSNIFFWDDDRKALKAALEMAPSFRLRNGTHIKVVMKTDIELLYQTHYPDYNLGAVMKRASLVFPMLDALLKDGHHVTVAFSALLEGHEVEMETFSVEAWKEMARAEMKWMLVGFPVYVQASRRVRCP</sequence>